<protein>
    <submittedName>
        <fullName evidence="6">AP2/B3-like transcriptional factor family protein isoform 2</fullName>
    </submittedName>
</protein>
<keyword evidence="7" id="KW-1185">Reference proteome</keyword>
<comment type="subcellular location">
    <subcellularLocation>
        <location evidence="1">Nucleus</location>
    </subcellularLocation>
</comment>
<keyword evidence="3" id="KW-0238">DNA-binding</keyword>
<proteinExistence type="predicted"/>
<keyword evidence="5" id="KW-0539">Nucleus</keyword>
<dbReference type="GO" id="GO:0005634">
    <property type="term" value="C:nucleus"/>
    <property type="evidence" value="ECO:0007669"/>
    <property type="project" value="UniProtKB-SubCell"/>
</dbReference>
<keyword evidence="2" id="KW-0805">Transcription regulation</keyword>
<dbReference type="InterPro" id="IPR015300">
    <property type="entry name" value="DNA-bd_pseudobarrel_sf"/>
</dbReference>
<evidence type="ECO:0000256" key="3">
    <source>
        <dbReference type="ARBA" id="ARBA00023125"/>
    </source>
</evidence>
<evidence type="ECO:0000256" key="5">
    <source>
        <dbReference type="ARBA" id="ARBA00023242"/>
    </source>
</evidence>
<evidence type="ECO:0000313" key="6">
    <source>
        <dbReference type="EMBL" id="KAE8710063.1"/>
    </source>
</evidence>
<accession>A0A6A3B1J2</accession>
<dbReference type="Proteomes" id="UP000436088">
    <property type="component" value="Unassembled WGS sequence"/>
</dbReference>
<dbReference type="Gene3D" id="2.40.330.10">
    <property type="entry name" value="DNA-binding pseudobarrel domain"/>
    <property type="match status" value="1"/>
</dbReference>
<evidence type="ECO:0000256" key="1">
    <source>
        <dbReference type="ARBA" id="ARBA00004123"/>
    </source>
</evidence>
<dbReference type="EMBL" id="VEPZ02000934">
    <property type="protein sequence ID" value="KAE8710063.1"/>
    <property type="molecule type" value="Genomic_DNA"/>
</dbReference>
<organism evidence="6 7">
    <name type="scientific">Hibiscus syriacus</name>
    <name type="common">Rose of Sharon</name>
    <dbReference type="NCBI Taxonomy" id="106335"/>
    <lineage>
        <taxon>Eukaryota</taxon>
        <taxon>Viridiplantae</taxon>
        <taxon>Streptophyta</taxon>
        <taxon>Embryophyta</taxon>
        <taxon>Tracheophyta</taxon>
        <taxon>Spermatophyta</taxon>
        <taxon>Magnoliopsida</taxon>
        <taxon>eudicotyledons</taxon>
        <taxon>Gunneridae</taxon>
        <taxon>Pentapetalae</taxon>
        <taxon>rosids</taxon>
        <taxon>malvids</taxon>
        <taxon>Malvales</taxon>
        <taxon>Malvaceae</taxon>
        <taxon>Malvoideae</taxon>
        <taxon>Hibiscus</taxon>
    </lineage>
</organism>
<dbReference type="AlphaFoldDB" id="A0A6A3B1J2"/>
<dbReference type="GO" id="GO:0003677">
    <property type="term" value="F:DNA binding"/>
    <property type="evidence" value="ECO:0007669"/>
    <property type="project" value="UniProtKB-KW"/>
</dbReference>
<evidence type="ECO:0000313" key="7">
    <source>
        <dbReference type="Proteomes" id="UP000436088"/>
    </source>
</evidence>
<keyword evidence="4" id="KW-0804">Transcription</keyword>
<sequence length="223" mass="25276">MVIRSDLSFHVEEAFETISTHAMEDEFIPLSFRIAFQRAAASGHCMKRWSLDSILVPQFTQWRSVQIPIVLSRSPVGNRFWPNNNSRMYVLENTGKPVIAPREFVSTHGLQLGDFIMVYQDSQNQNYVIQAKKASDEVVYSDIAINGVNDLFLDDYELGKFSSYCYPTIEDCGISFIYDTTLIFSNDCPLDFLGGSMANYSSMGSMESIGSVENLSLDEFYQL</sequence>
<name>A0A6A3B1J2_HIBSY</name>
<evidence type="ECO:0000256" key="4">
    <source>
        <dbReference type="ARBA" id="ARBA00023163"/>
    </source>
</evidence>
<comment type="caution">
    <text evidence="6">The sequence shown here is derived from an EMBL/GenBank/DDBJ whole genome shotgun (WGS) entry which is preliminary data.</text>
</comment>
<evidence type="ECO:0000256" key="2">
    <source>
        <dbReference type="ARBA" id="ARBA00023015"/>
    </source>
</evidence>
<gene>
    <name evidence="6" type="ORF">F3Y22_tig00110328pilonHSYRG01201</name>
</gene>
<reference evidence="6" key="1">
    <citation type="submission" date="2019-09" db="EMBL/GenBank/DDBJ databases">
        <title>Draft genome information of white flower Hibiscus syriacus.</title>
        <authorList>
            <person name="Kim Y.-M."/>
        </authorList>
    </citation>
    <scope>NUCLEOTIDE SEQUENCE [LARGE SCALE GENOMIC DNA]</scope>
    <source>
        <strain evidence="6">YM2019G1</strain>
    </source>
</reference>